<keyword evidence="12" id="KW-1185">Reference proteome</keyword>
<dbReference type="PROSITE" id="PS00108">
    <property type="entry name" value="PROTEIN_KINASE_ST"/>
    <property type="match status" value="1"/>
</dbReference>
<dbReference type="GO" id="GO:0005634">
    <property type="term" value="C:nucleus"/>
    <property type="evidence" value="ECO:0007669"/>
    <property type="project" value="TreeGrafter"/>
</dbReference>
<dbReference type="NCBIfam" id="TIGR00121">
    <property type="entry name" value="birA_ligase"/>
    <property type="match status" value="1"/>
</dbReference>
<dbReference type="GO" id="GO:0000776">
    <property type="term" value="C:kinetochore"/>
    <property type="evidence" value="ECO:0007669"/>
    <property type="project" value="TreeGrafter"/>
</dbReference>
<keyword evidence="4 7" id="KW-0547">Nucleotide-binding</keyword>
<comment type="caution">
    <text evidence="11">The sequence shown here is derived from an EMBL/GenBank/DDBJ whole genome shotgun (WGS) entry which is preliminary data.</text>
</comment>
<dbReference type="InterPro" id="IPR003142">
    <property type="entry name" value="BPL_C"/>
</dbReference>
<keyword evidence="2" id="KW-0723">Serine/threonine-protein kinase</keyword>
<feature type="region of interest" description="Disordered" evidence="8">
    <location>
        <begin position="1"/>
        <end position="40"/>
    </location>
</feature>
<evidence type="ECO:0000256" key="5">
    <source>
        <dbReference type="ARBA" id="ARBA00022777"/>
    </source>
</evidence>
<dbReference type="InterPro" id="IPR027084">
    <property type="entry name" value="Mps1_cat"/>
</dbReference>
<organism evidence="11 12">
    <name type="scientific">Cucurbita argyrosperma subsp. sororia</name>
    <dbReference type="NCBI Taxonomy" id="37648"/>
    <lineage>
        <taxon>Eukaryota</taxon>
        <taxon>Viridiplantae</taxon>
        <taxon>Streptophyta</taxon>
        <taxon>Embryophyta</taxon>
        <taxon>Tracheophyta</taxon>
        <taxon>Spermatophyta</taxon>
        <taxon>Magnoliopsida</taxon>
        <taxon>eudicotyledons</taxon>
        <taxon>Gunneridae</taxon>
        <taxon>Pentapetalae</taxon>
        <taxon>rosids</taxon>
        <taxon>fabids</taxon>
        <taxon>Cucurbitales</taxon>
        <taxon>Cucurbitaceae</taxon>
        <taxon>Cucurbiteae</taxon>
        <taxon>Cucurbita</taxon>
    </lineage>
</organism>
<evidence type="ECO:0000259" key="9">
    <source>
        <dbReference type="PROSITE" id="PS50011"/>
    </source>
</evidence>
<evidence type="ECO:0000259" key="10">
    <source>
        <dbReference type="PROSITE" id="PS51733"/>
    </source>
</evidence>
<keyword evidence="3" id="KW-0808">Transferase</keyword>
<dbReference type="InterPro" id="IPR000719">
    <property type="entry name" value="Prot_kinase_dom"/>
</dbReference>
<keyword evidence="5 11" id="KW-0418">Kinase</keyword>
<dbReference type="EMBL" id="JAGKQH010000004">
    <property type="protein sequence ID" value="KAG6602073.1"/>
    <property type="molecule type" value="Genomic_DNA"/>
</dbReference>
<dbReference type="PROSITE" id="PS00107">
    <property type="entry name" value="PROTEIN_KINASE_ATP"/>
    <property type="match status" value="1"/>
</dbReference>
<feature type="non-terminal residue" evidence="11">
    <location>
        <position position="1"/>
    </location>
</feature>
<feature type="binding site" evidence="7">
    <location>
        <position position="475"/>
    </location>
    <ligand>
        <name>ATP</name>
        <dbReference type="ChEBI" id="CHEBI:30616"/>
    </ligand>
</feature>
<evidence type="ECO:0000313" key="12">
    <source>
        <dbReference type="Proteomes" id="UP000685013"/>
    </source>
</evidence>
<dbReference type="InterPro" id="IPR004143">
    <property type="entry name" value="BPL_LPL_catalytic"/>
</dbReference>
<keyword evidence="6 7" id="KW-0067">ATP-binding</keyword>
<dbReference type="InterPro" id="IPR008271">
    <property type="entry name" value="Ser/Thr_kinase_AS"/>
</dbReference>
<dbReference type="GO" id="GO:0007094">
    <property type="term" value="P:mitotic spindle assembly checkpoint signaling"/>
    <property type="evidence" value="ECO:0007669"/>
    <property type="project" value="TreeGrafter"/>
</dbReference>
<dbReference type="Pfam" id="PF00069">
    <property type="entry name" value="Pkinase"/>
    <property type="match status" value="1"/>
</dbReference>
<evidence type="ECO:0000313" key="11">
    <source>
        <dbReference type="EMBL" id="KAG6602073.1"/>
    </source>
</evidence>
<dbReference type="PROSITE" id="PS50011">
    <property type="entry name" value="PROTEIN_KINASE_DOM"/>
    <property type="match status" value="1"/>
</dbReference>
<evidence type="ECO:0000256" key="6">
    <source>
        <dbReference type="ARBA" id="ARBA00022840"/>
    </source>
</evidence>
<feature type="region of interest" description="Disordered" evidence="8">
    <location>
        <begin position="52"/>
        <end position="87"/>
    </location>
</feature>
<feature type="region of interest" description="Disordered" evidence="8">
    <location>
        <begin position="320"/>
        <end position="428"/>
    </location>
</feature>
<dbReference type="GO" id="GO:0033316">
    <property type="term" value="P:meiotic spindle assembly checkpoint signaling"/>
    <property type="evidence" value="ECO:0007669"/>
    <property type="project" value="TreeGrafter"/>
</dbReference>
<dbReference type="PANTHER" id="PTHR22974">
    <property type="entry name" value="MIXED LINEAGE PROTEIN KINASE"/>
    <property type="match status" value="1"/>
</dbReference>
<sequence length="1221" mass="136151">MDREANLPVPSELAKKVSRQTIPETTSSSSSSFSSSSPPDFLRHVQAAFKRHRPLGVTQTNSIRPRRLLVPQREVSRNPRSQAGLAENVKEPQNEVSLNQNHAVKDLIEQTKSTMTIIGETPDESVTPPSISGLMTKSFDGSFAPDAHRDELVHGAGCQSRNVSSALNAGSQHVDGQKMVRFSVNSNKTSQGAHDLMACGVENLSSHMGSLALTEMDWIAGNQGEVSTVINHDESKHRNFSNTECEMNMKNNGGISMLAQRTPAMEDQLKRFGDFLAQPVSQPSFGPSYATTTSVHSSSVPMLNSTTYCSHLHQEGVGSSLKDISGEDKNGKGNDDIHALSRAVDTEKVRRQNDISHEQRGKLTRESDIPKHALQHNDKPYEGKGFIGDAMDTKSKAQVPKKSVSDVNLDPSGSEKQEKVASGKSSSTIRKRNYDPDLFFKVNGKLYQRLGKIGSGGSSEVHKVISSDCTIYALKKIKLKGRDYATAYGFCQEIVYLNKLKGKNNIIQLVDYEVTDRTLLQEVLNGSTNNKDARVKDDGYIYMVLEYGEIDLAHMLSQKWKEIDSDQIIDENWLRFYWQQILQAVNTIHEERIVHSDLKPANFLLVKGSLKLIDFGIAKAIMSDTTNIQRDSQVGTLSYMSPEAFMCNEKDANGNTIKCGRPSDIWSLGCILYQMVYGRTPFSEYKTFWAKFKVITDPNHEIKYEPIGNHWLVDLMKKCLAWDRNERWRIPQLLQHPFLVPPVSPHLSLSQHQGSKLLQFIAETCENDQEASYLCSQLQQLLINSVQPVTSLLITSKDDQSELFSQTGRYTSAELAIVTATAELTLHSISKNQRSSRSTTSMHLWRGSRCFHSIINSPSFRSPINTTASAPTPGTSSKVSEKGRLFSLLSGLAMETSSTCSLVLSGKTEAENETAKLLKRNDTLKLPDDIEISVSLHSERDKSLKESGFQIGSYMNSLSTDTFGRFLIWCSRIPSTQDVISQNFSDLPLGAVCVADVQFKGRGRSKNLWESPPGCLMFSFTIQMEDGRIVPLLQYVISLAITEAVKDICDKKGLPYIDLKIKWPNDLYVNGLKVGGILCTSTYRSKKFNVTAGIGLNLDNDKPTTCLNEALANLSSTPYKFRREDILSFFFNKFERLYDIFINQGFQALEELYCQTWLHSGQRVIVQEKKEDQVVENVVTIQGLTPTGYLLAIGDDNQMCELHPDGNSLDFFKGLIKSKLV</sequence>
<dbReference type="FunFam" id="1.10.510.10:FF:000224">
    <property type="entry name" value="serine/threonine-protein kinase mph1 isoform X1"/>
    <property type="match status" value="1"/>
</dbReference>
<dbReference type="GO" id="GO:0004712">
    <property type="term" value="F:protein serine/threonine/tyrosine kinase activity"/>
    <property type="evidence" value="ECO:0007669"/>
    <property type="project" value="TreeGrafter"/>
</dbReference>
<dbReference type="InterPro" id="IPR004408">
    <property type="entry name" value="Biotin_CoA_COase_ligase"/>
</dbReference>
<dbReference type="PANTHER" id="PTHR22974:SF21">
    <property type="entry name" value="DUAL SPECIFICITY PROTEIN KINASE TTK"/>
    <property type="match status" value="1"/>
</dbReference>
<feature type="domain" description="Protein kinase" evidence="9">
    <location>
        <begin position="447"/>
        <end position="739"/>
    </location>
</feature>
<feature type="compositionally biased region" description="Low complexity" evidence="8">
    <location>
        <begin position="27"/>
        <end position="37"/>
    </location>
</feature>
<accession>A0AAV6NTP8</accession>
<dbReference type="Pfam" id="PF03099">
    <property type="entry name" value="BPL_LplA_LipB"/>
    <property type="match status" value="1"/>
</dbReference>
<evidence type="ECO:0000256" key="2">
    <source>
        <dbReference type="ARBA" id="ARBA00022527"/>
    </source>
</evidence>
<name>A0AAV6NTP8_9ROSI</name>
<evidence type="ECO:0000256" key="8">
    <source>
        <dbReference type="SAM" id="MobiDB-lite"/>
    </source>
</evidence>
<feature type="domain" description="BPL/LPL catalytic" evidence="10">
    <location>
        <begin position="952"/>
        <end position="1142"/>
    </location>
</feature>
<evidence type="ECO:0000256" key="4">
    <source>
        <dbReference type="ARBA" id="ARBA00022741"/>
    </source>
</evidence>
<dbReference type="GO" id="GO:0034501">
    <property type="term" value="P:protein localization to kinetochore"/>
    <property type="evidence" value="ECO:0007669"/>
    <property type="project" value="TreeGrafter"/>
</dbReference>
<dbReference type="InterPro" id="IPR017441">
    <property type="entry name" value="Protein_kinase_ATP_BS"/>
</dbReference>
<evidence type="ECO:0000256" key="7">
    <source>
        <dbReference type="PROSITE-ProRule" id="PRU10141"/>
    </source>
</evidence>
<dbReference type="PROSITE" id="PS51733">
    <property type="entry name" value="BPL_LPL_CATALYTIC"/>
    <property type="match status" value="1"/>
</dbReference>
<protein>
    <submittedName>
        <fullName evidence="11">Serine/threonine-protein kinase MPS1</fullName>
    </submittedName>
</protein>
<dbReference type="Pfam" id="PF02237">
    <property type="entry name" value="BPL_C"/>
    <property type="match status" value="1"/>
</dbReference>
<dbReference type="GO" id="GO:0004674">
    <property type="term" value="F:protein serine/threonine kinase activity"/>
    <property type="evidence" value="ECO:0007669"/>
    <property type="project" value="UniProtKB-KW"/>
</dbReference>
<evidence type="ECO:0000256" key="1">
    <source>
        <dbReference type="ARBA" id="ARBA00009934"/>
    </source>
</evidence>
<gene>
    <name evidence="11" type="primary">MPS1-2</name>
    <name evidence="11" type="ORF">SDJN03_07306</name>
</gene>
<dbReference type="FunFam" id="3.30.200.20:FF:000269">
    <property type="entry name" value="serine/threonine-protein kinase mph1 isoform X2"/>
    <property type="match status" value="1"/>
</dbReference>
<dbReference type="CDD" id="cd16442">
    <property type="entry name" value="BPL"/>
    <property type="match status" value="1"/>
</dbReference>
<proteinExistence type="inferred from homology"/>
<dbReference type="SMART" id="SM00220">
    <property type="entry name" value="S_TKc"/>
    <property type="match status" value="1"/>
</dbReference>
<comment type="similarity">
    <text evidence="1">Belongs to the biotin--protein ligase family.</text>
</comment>
<dbReference type="GO" id="GO:0005524">
    <property type="term" value="F:ATP binding"/>
    <property type="evidence" value="ECO:0007669"/>
    <property type="project" value="UniProtKB-UniRule"/>
</dbReference>
<feature type="compositionally biased region" description="Basic and acidic residues" evidence="8">
    <location>
        <begin position="324"/>
        <end position="382"/>
    </location>
</feature>
<dbReference type="AlphaFoldDB" id="A0AAV6NTP8"/>
<dbReference type="Proteomes" id="UP000685013">
    <property type="component" value="Chromosome 4"/>
</dbReference>
<dbReference type="CDD" id="cd14131">
    <property type="entry name" value="PKc_Mps1"/>
    <property type="match status" value="1"/>
</dbReference>
<evidence type="ECO:0000256" key="3">
    <source>
        <dbReference type="ARBA" id="ARBA00022679"/>
    </source>
</evidence>
<dbReference type="GO" id="GO:0098813">
    <property type="term" value="P:nuclear chromosome segregation"/>
    <property type="evidence" value="ECO:0007669"/>
    <property type="project" value="UniProtKB-ARBA"/>
</dbReference>
<reference evidence="11 12" key="1">
    <citation type="journal article" date="2021" name="Hortic Res">
        <title>The domestication of Cucurbita argyrosperma as revealed by the genome of its wild relative.</title>
        <authorList>
            <person name="Barrera-Redondo J."/>
            <person name="Sanchez-de la Vega G."/>
            <person name="Aguirre-Liguori J.A."/>
            <person name="Castellanos-Morales G."/>
            <person name="Gutierrez-Guerrero Y.T."/>
            <person name="Aguirre-Dugua X."/>
            <person name="Aguirre-Planter E."/>
            <person name="Tenaillon M.I."/>
            <person name="Lira-Saade R."/>
            <person name="Eguiarte L.E."/>
        </authorList>
    </citation>
    <scope>NUCLEOTIDE SEQUENCE [LARGE SCALE GENOMIC DNA]</scope>
    <source>
        <strain evidence="11">JBR-2021</strain>
    </source>
</reference>
<dbReference type="GO" id="GO:0004077">
    <property type="term" value="F:biotin--[biotin carboxyl-carrier protein] ligase activity"/>
    <property type="evidence" value="ECO:0007669"/>
    <property type="project" value="InterPro"/>
</dbReference>